<organism evidence="2">
    <name type="scientific">Schistosoma japonicum</name>
    <name type="common">Blood fluke</name>
    <dbReference type="NCBI Taxonomy" id="6182"/>
    <lineage>
        <taxon>Eukaryota</taxon>
        <taxon>Metazoa</taxon>
        <taxon>Spiralia</taxon>
        <taxon>Lophotrochozoa</taxon>
        <taxon>Platyhelminthes</taxon>
        <taxon>Trematoda</taxon>
        <taxon>Digenea</taxon>
        <taxon>Strigeidida</taxon>
        <taxon>Schistosomatoidea</taxon>
        <taxon>Schistosomatidae</taxon>
        <taxon>Schistosoma</taxon>
    </lineage>
</organism>
<name>Q5BR68_SCHJA</name>
<reference evidence="2" key="2">
    <citation type="journal article" date="2006" name="PLoS Pathog.">
        <title>New perspectives on host-parasite interplay by comparative transcriptomic and proteomic analyses of Schistosoma japonicum.</title>
        <authorList>
            <person name="Liu F."/>
            <person name="Lu J."/>
            <person name="Hu W."/>
            <person name="Wang S.Y."/>
            <person name="Cui S.J."/>
            <person name="Chi M."/>
            <person name="Yan Q."/>
            <person name="Wang X.R."/>
            <person name="Song H.D."/>
            <person name="Xu X.N."/>
            <person name="Wang J.J."/>
            <person name="Zhang X.L."/>
            <person name="Zhang X."/>
            <person name="Wang Z.Q."/>
            <person name="Xue C.L."/>
            <person name="Brindley P.J."/>
            <person name="McManus D.P."/>
            <person name="Yang P.Y."/>
            <person name="Feng Z."/>
            <person name="Chen Z."/>
            <person name="Han Z.G."/>
        </authorList>
    </citation>
    <scope>NUCLEOTIDE SEQUENCE</scope>
</reference>
<sequence>MTNTPTQFICLHLGSRGHKQASRSHLTLQVKVTFSGNERTQRGIKGFTLSHGMKGQTGLNAKHPYPVYMPPSGQQRSQT</sequence>
<proteinExistence type="evidence at transcript level"/>
<accession>Q5BR68</accession>
<protein>
    <submittedName>
        <fullName evidence="2">SJCHGC09661 protein</fullName>
    </submittedName>
</protein>
<feature type="non-terminal residue" evidence="2">
    <location>
        <position position="79"/>
    </location>
</feature>
<dbReference type="EMBL" id="AY915747">
    <property type="protein sequence ID" value="AAX30968.2"/>
    <property type="molecule type" value="mRNA"/>
</dbReference>
<dbReference type="AlphaFoldDB" id="Q5BR68"/>
<evidence type="ECO:0000313" key="2">
    <source>
        <dbReference type="EMBL" id="AAX30968.2"/>
    </source>
</evidence>
<evidence type="ECO:0000256" key="1">
    <source>
        <dbReference type="SAM" id="MobiDB-lite"/>
    </source>
</evidence>
<reference evidence="2" key="1">
    <citation type="submission" date="2005-01" db="EMBL/GenBank/DDBJ databases">
        <authorList>
            <person name="Han Z."/>
        </authorList>
    </citation>
    <scope>NUCLEOTIDE SEQUENCE</scope>
</reference>
<feature type="region of interest" description="Disordered" evidence="1">
    <location>
        <begin position="48"/>
        <end position="79"/>
    </location>
</feature>